<reference evidence="1" key="1">
    <citation type="submission" date="2023-01" db="EMBL/GenBank/DDBJ databases">
        <authorList>
            <person name="Piombo E."/>
        </authorList>
    </citation>
    <scope>NUCLEOTIDE SEQUENCE</scope>
</reference>
<name>A0AA35Q937_9HYPO</name>
<evidence type="ECO:0000313" key="1">
    <source>
        <dbReference type="EMBL" id="CAI6096915.1"/>
    </source>
</evidence>
<gene>
    <name evidence="1" type="ORF">CCHLO57077_00003413</name>
</gene>
<dbReference type="EMBL" id="CABFNP030001284">
    <property type="protein sequence ID" value="CAI6096915.1"/>
    <property type="molecule type" value="Genomic_DNA"/>
</dbReference>
<evidence type="ECO:0000313" key="2">
    <source>
        <dbReference type="Proteomes" id="UP001160390"/>
    </source>
</evidence>
<keyword evidence="2" id="KW-1185">Reference proteome</keyword>
<dbReference type="AlphaFoldDB" id="A0AA35Q937"/>
<organism evidence="1 2">
    <name type="scientific">Clonostachys chloroleuca</name>
    <dbReference type="NCBI Taxonomy" id="1926264"/>
    <lineage>
        <taxon>Eukaryota</taxon>
        <taxon>Fungi</taxon>
        <taxon>Dikarya</taxon>
        <taxon>Ascomycota</taxon>
        <taxon>Pezizomycotina</taxon>
        <taxon>Sordariomycetes</taxon>
        <taxon>Hypocreomycetidae</taxon>
        <taxon>Hypocreales</taxon>
        <taxon>Bionectriaceae</taxon>
        <taxon>Clonostachys</taxon>
    </lineage>
</organism>
<comment type="caution">
    <text evidence="1">The sequence shown here is derived from an EMBL/GenBank/DDBJ whole genome shotgun (WGS) entry which is preliminary data.</text>
</comment>
<accession>A0AA35Q937</accession>
<dbReference type="Proteomes" id="UP001160390">
    <property type="component" value="Unassembled WGS sequence"/>
</dbReference>
<sequence length="207" mass="22543">MSCEPTRRAIPNSKFSLFHPIRALSPRPPVDLALDLLLELLHLGLVRLKIAQPLADDGLDLRHGRLPRVPHRQHVHVGLPEDVVLDEHPAPGPVACLARVPPHVADHVVDLLLGHEGREVHRGVAAVLRRPLGGRLLRLCLLDDAEALAPEEAEEVGADLLGVRLDLPQPGLEQVDGVGGWCEWGEEVLVRYPGEDGRCDAVEDGDS</sequence>
<protein>
    <submittedName>
        <fullName evidence="1">Uncharacterized protein</fullName>
    </submittedName>
</protein>
<proteinExistence type="predicted"/>